<dbReference type="Proteomes" id="UP001281410">
    <property type="component" value="Unassembled WGS sequence"/>
</dbReference>
<dbReference type="EMBL" id="JANJYJ010000008">
    <property type="protein sequence ID" value="KAK3193781.1"/>
    <property type="molecule type" value="Genomic_DNA"/>
</dbReference>
<dbReference type="GO" id="GO:0005886">
    <property type="term" value="C:plasma membrane"/>
    <property type="evidence" value="ECO:0007669"/>
    <property type="project" value="TreeGrafter"/>
</dbReference>
<keyword evidence="9" id="KW-1185">Reference proteome</keyword>
<feature type="compositionally biased region" description="Low complexity" evidence="4">
    <location>
        <begin position="141"/>
        <end position="152"/>
    </location>
</feature>
<evidence type="ECO:0000256" key="6">
    <source>
        <dbReference type="SAM" id="SignalP"/>
    </source>
</evidence>
<evidence type="ECO:0000256" key="4">
    <source>
        <dbReference type="SAM" id="MobiDB-lite"/>
    </source>
</evidence>
<dbReference type="FunFam" id="2.60.40.420:FF:000003">
    <property type="entry name" value="Blue copper"/>
    <property type="match status" value="1"/>
</dbReference>
<feature type="domain" description="Phytocyanin" evidence="7">
    <location>
        <begin position="23"/>
        <end position="124"/>
    </location>
</feature>
<dbReference type="Gene3D" id="2.60.40.420">
    <property type="entry name" value="Cupredoxins - blue copper proteins"/>
    <property type="match status" value="1"/>
</dbReference>
<keyword evidence="3" id="KW-0325">Glycoprotein</keyword>
<keyword evidence="5" id="KW-1133">Transmembrane helix</keyword>
<dbReference type="SUPFAM" id="SSF49503">
    <property type="entry name" value="Cupredoxins"/>
    <property type="match status" value="1"/>
</dbReference>
<dbReference type="InterPro" id="IPR008972">
    <property type="entry name" value="Cupredoxin"/>
</dbReference>
<evidence type="ECO:0000313" key="8">
    <source>
        <dbReference type="EMBL" id="KAK3193781.1"/>
    </source>
</evidence>
<evidence type="ECO:0000256" key="2">
    <source>
        <dbReference type="ARBA" id="ARBA00023008"/>
    </source>
</evidence>
<proteinExistence type="predicted"/>
<protein>
    <recommendedName>
        <fullName evidence="7">Phytocyanin domain-containing protein</fullName>
    </recommendedName>
</protein>
<keyword evidence="5" id="KW-0812">Transmembrane</keyword>
<dbReference type="GO" id="GO:0009055">
    <property type="term" value="F:electron transfer activity"/>
    <property type="evidence" value="ECO:0007669"/>
    <property type="project" value="InterPro"/>
</dbReference>
<comment type="caution">
    <text evidence="8">The sequence shown here is derived from an EMBL/GenBank/DDBJ whole genome shotgun (WGS) entry which is preliminary data.</text>
</comment>
<accession>A0AAD9ZVC5</accession>
<dbReference type="InterPro" id="IPR039391">
    <property type="entry name" value="Phytocyanin-like"/>
</dbReference>
<evidence type="ECO:0000256" key="5">
    <source>
        <dbReference type="SAM" id="Phobius"/>
    </source>
</evidence>
<dbReference type="PROSITE" id="PS51485">
    <property type="entry name" value="PHYTOCYANIN"/>
    <property type="match status" value="1"/>
</dbReference>
<evidence type="ECO:0000256" key="3">
    <source>
        <dbReference type="ARBA" id="ARBA00023180"/>
    </source>
</evidence>
<reference evidence="8" key="1">
    <citation type="journal article" date="2023" name="Plant J.">
        <title>Genome sequences and population genomics provide insights into the demographic history, inbreeding, and mutation load of two 'living fossil' tree species of Dipteronia.</title>
        <authorList>
            <person name="Feng Y."/>
            <person name="Comes H.P."/>
            <person name="Chen J."/>
            <person name="Zhu S."/>
            <person name="Lu R."/>
            <person name="Zhang X."/>
            <person name="Li P."/>
            <person name="Qiu J."/>
            <person name="Olsen K.M."/>
            <person name="Qiu Y."/>
        </authorList>
    </citation>
    <scope>NUCLEOTIDE SEQUENCE</scope>
    <source>
        <strain evidence="8">NBL</strain>
    </source>
</reference>
<feature type="transmembrane region" description="Helical" evidence="5">
    <location>
        <begin position="160"/>
        <end position="182"/>
    </location>
</feature>
<sequence length="183" mass="19948">MTLVKIVVVFLMTISGFGVSMAAVYTVGDSAGWTSMGAVDYQKWADQKDFHVSDTLVFKYSKQFHNVKQVSQKDFVSCDATSPMATYEIGSDSITPKIVDHYYFLCGIPGHYQAGQKVEILVTPTSLRHTPTLVLAPTPSPSQTPATTSTSTDKNATPSLYFSFNSFALTVLVFCLAIIGFAF</sequence>
<keyword evidence="2" id="KW-0186">Copper</keyword>
<evidence type="ECO:0000259" key="7">
    <source>
        <dbReference type="PROSITE" id="PS51485"/>
    </source>
</evidence>
<dbReference type="AlphaFoldDB" id="A0AAD9ZVC5"/>
<keyword evidence="1" id="KW-0479">Metal-binding</keyword>
<feature type="signal peptide" evidence="6">
    <location>
        <begin position="1"/>
        <end position="22"/>
    </location>
</feature>
<dbReference type="InterPro" id="IPR003245">
    <property type="entry name" value="Phytocyanin_dom"/>
</dbReference>
<feature type="chain" id="PRO_5042038121" description="Phytocyanin domain-containing protein" evidence="6">
    <location>
        <begin position="23"/>
        <end position="183"/>
    </location>
</feature>
<name>A0AAD9ZVC5_9ROSI</name>
<dbReference type="PANTHER" id="PTHR33021">
    <property type="entry name" value="BLUE COPPER PROTEIN"/>
    <property type="match status" value="1"/>
</dbReference>
<gene>
    <name evidence="8" type="ORF">Dsin_025091</name>
</gene>
<keyword evidence="6" id="KW-0732">Signal</keyword>
<feature type="region of interest" description="Disordered" evidence="4">
    <location>
        <begin position="133"/>
        <end position="153"/>
    </location>
</feature>
<organism evidence="8 9">
    <name type="scientific">Dipteronia sinensis</name>
    <dbReference type="NCBI Taxonomy" id="43782"/>
    <lineage>
        <taxon>Eukaryota</taxon>
        <taxon>Viridiplantae</taxon>
        <taxon>Streptophyta</taxon>
        <taxon>Embryophyta</taxon>
        <taxon>Tracheophyta</taxon>
        <taxon>Spermatophyta</taxon>
        <taxon>Magnoliopsida</taxon>
        <taxon>eudicotyledons</taxon>
        <taxon>Gunneridae</taxon>
        <taxon>Pentapetalae</taxon>
        <taxon>rosids</taxon>
        <taxon>malvids</taxon>
        <taxon>Sapindales</taxon>
        <taxon>Sapindaceae</taxon>
        <taxon>Hippocastanoideae</taxon>
        <taxon>Acereae</taxon>
        <taxon>Dipteronia</taxon>
    </lineage>
</organism>
<dbReference type="PANTHER" id="PTHR33021:SF339">
    <property type="entry name" value="OS07G0570600 PROTEIN"/>
    <property type="match status" value="1"/>
</dbReference>
<evidence type="ECO:0000256" key="1">
    <source>
        <dbReference type="ARBA" id="ARBA00022723"/>
    </source>
</evidence>
<dbReference type="GO" id="GO:0046872">
    <property type="term" value="F:metal ion binding"/>
    <property type="evidence" value="ECO:0007669"/>
    <property type="project" value="UniProtKB-KW"/>
</dbReference>
<keyword evidence="5" id="KW-0472">Membrane</keyword>
<evidence type="ECO:0000313" key="9">
    <source>
        <dbReference type="Proteomes" id="UP001281410"/>
    </source>
</evidence>
<dbReference type="Pfam" id="PF02298">
    <property type="entry name" value="Cu_bind_like"/>
    <property type="match status" value="1"/>
</dbReference>